<sequence length="81" mass="8848">MAVCLHHLSLGFISGVTMTTQVVRTSASGSLGIKPSVSKSSNLYIEFPEVRCFPDYGNMFSVLSLREKMPKKLNALQTLSP</sequence>
<evidence type="ECO:0000313" key="2">
    <source>
        <dbReference type="Proteomes" id="UP000095287"/>
    </source>
</evidence>
<feature type="signal peptide" evidence="1">
    <location>
        <begin position="1"/>
        <end position="19"/>
    </location>
</feature>
<protein>
    <submittedName>
        <fullName evidence="3">Secreted protein</fullName>
    </submittedName>
</protein>
<evidence type="ECO:0000313" key="3">
    <source>
        <dbReference type="WBParaSite" id="L893_g9509.t1"/>
    </source>
</evidence>
<proteinExistence type="predicted"/>
<feature type="chain" id="PRO_5009315070" evidence="1">
    <location>
        <begin position="20"/>
        <end position="81"/>
    </location>
</feature>
<keyword evidence="2" id="KW-1185">Reference proteome</keyword>
<dbReference type="Proteomes" id="UP000095287">
    <property type="component" value="Unplaced"/>
</dbReference>
<keyword evidence="1" id="KW-0732">Signal</keyword>
<reference evidence="3" key="1">
    <citation type="submission" date="2016-11" db="UniProtKB">
        <authorList>
            <consortium name="WormBaseParasite"/>
        </authorList>
    </citation>
    <scope>IDENTIFICATION</scope>
</reference>
<name>A0A1I8AU47_9BILA</name>
<organism evidence="2 3">
    <name type="scientific">Steinernema glaseri</name>
    <dbReference type="NCBI Taxonomy" id="37863"/>
    <lineage>
        <taxon>Eukaryota</taxon>
        <taxon>Metazoa</taxon>
        <taxon>Ecdysozoa</taxon>
        <taxon>Nematoda</taxon>
        <taxon>Chromadorea</taxon>
        <taxon>Rhabditida</taxon>
        <taxon>Tylenchina</taxon>
        <taxon>Panagrolaimomorpha</taxon>
        <taxon>Strongyloidoidea</taxon>
        <taxon>Steinernematidae</taxon>
        <taxon>Steinernema</taxon>
    </lineage>
</organism>
<dbReference type="AlphaFoldDB" id="A0A1I8AU47"/>
<evidence type="ECO:0000256" key="1">
    <source>
        <dbReference type="SAM" id="SignalP"/>
    </source>
</evidence>
<dbReference type="WBParaSite" id="L893_g9509.t1">
    <property type="protein sequence ID" value="L893_g9509.t1"/>
    <property type="gene ID" value="L893_g9509"/>
</dbReference>
<accession>A0A1I8AU47</accession>